<reference evidence="4 5" key="1">
    <citation type="submission" date="2019-07" db="EMBL/GenBank/DDBJ databases">
        <title>Novel species isolated from glacier.</title>
        <authorList>
            <person name="Liu Q."/>
            <person name="Xin Y.-H."/>
        </authorList>
    </citation>
    <scope>NUCLEOTIDE SEQUENCE [LARGE SCALE GENOMIC DNA]</scope>
    <source>
        <strain evidence="4 5">LB1R16</strain>
    </source>
</reference>
<evidence type="ECO:0000313" key="5">
    <source>
        <dbReference type="Proteomes" id="UP000317894"/>
    </source>
</evidence>
<protein>
    <recommendedName>
        <fullName evidence="3">MobA/MobL protein domain-containing protein</fullName>
    </recommendedName>
</protein>
<comment type="similarity">
    <text evidence="1">Belongs to the MobA/MobL family.</text>
</comment>
<accession>A0A552UHN0</accession>
<organism evidence="4 5">
    <name type="scientific">Glacieibacterium frigidum</name>
    <dbReference type="NCBI Taxonomy" id="2593303"/>
    <lineage>
        <taxon>Bacteria</taxon>
        <taxon>Pseudomonadati</taxon>
        <taxon>Pseudomonadota</taxon>
        <taxon>Alphaproteobacteria</taxon>
        <taxon>Sphingomonadales</taxon>
        <taxon>Sphingosinicellaceae</taxon>
        <taxon>Glacieibacterium</taxon>
    </lineage>
</organism>
<evidence type="ECO:0000313" key="4">
    <source>
        <dbReference type="EMBL" id="TRW17732.1"/>
    </source>
</evidence>
<evidence type="ECO:0000256" key="1">
    <source>
        <dbReference type="ARBA" id="ARBA00010873"/>
    </source>
</evidence>
<keyword evidence="2" id="KW-0184">Conjugation</keyword>
<sequence>MSRRPFVFLAVAGQAVPTSGHRLSDPAAISTALRESAYLRRTRYIAKDNRLLFDFTLRSADLVAIKVIAPVNAPTWTLSPYLVWTLADGIAAGRAAPENICAWQIVADLPATLSAGKWLDGAVDIIRSAFKTSDAIIELAIHAPPGRTAHAHLLVTARRLSKDGFGAIDAARLDLIAGPLKNKWLRWLRRYRATSAG</sequence>
<keyword evidence="5" id="KW-1185">Reference proteome</keyword>
<dbReference type="EMBL" id="VJWA01000001">
    <property type="protein sequence ID" value="TRW17732.1"/>
    <property type="molecule type" value="Genomic_DNA"/>
</dbReference>
<dbReference type="InterPro" id="IPR005053">
    <property type="entry name" value="MobA_MobL"/>
</dbReference>
<evidence type="ECO:0000259" key="3">
    <source>
        <dbReference type="Pfam" id="PF03389"/>
    </source>
</evidence>
<evidence type="ECO:0000256" key="2">
    <source>
        <dbReference type="ARBA" id="ARBA00022971"/>
    </source>
</evidence>
<dbReference type="Pfam" id="PF03389">
    <property type="entry name" value="MobA_MobL"/>
    <property type="match status" value="1"/>
</dbReference>
<dbReference type="AlphaFoldDB" id="A0A552UHN0"/>
<dbReference type="RefSeq" id="WP_144236424.1">
    <property type="nucleotide sequence ID" value="NZ_VJWA01000001.1"/>
</dbReference>
<dbReference type="Proteomes" id="UP000317894">
    <property type="component" value="Unassembled WGS sequence"/>
</dbReference>
<name>A0A552UHN0_9SPHN</name>
<comment type="caution">
    <text evidence="4">The sequence shown here is derived from an EMBL/GenBank/DDBJ whole genome shotgun (WGS) entry which is preliminary data.</text>
</comment>
<feature type="domain" description="MobA/MobL protein" evidence="3">
    <location>
        <begin position="32"/>
        <end position="170"/>
    </location>
</feature>
<proteinExistence type="inferred from homology"/>
<gene>
    <name evidence="4" type="ORF">FMM06_06240</name>
</gene>
<dbReference type="Gene3D" id="3.30.930.30">
    <property type="match status" value="1"/>
</dbReference>
<dbReference type="OrthoDB" id="7553651at2"/>